<gene>
    <name evidence="2" type="ORF">WAK64_08810</name>
</gene>
<dbReference type="EMBL" id="JBBAXC010000006">
    <property type="protein sequence ID" value="MEI5907155.1"/>
    <property type="molecule type" value="Genomic_DNA"/>
</dbReference>
<sequence length="307" mass="32738">MVLRIVPTDQPTVQDAINASVPGDSIKILAGKFDGFEVDVENLKIFGCGIGRTIIEGAPSQLGNNGVDVNGDRTTLQGFTVQGMPNNGVFIRSDNSVLKNIECTLNGEEGYQLNMTADENLLINCLASVNNQDGFILFGSNNCIISCESINNRGSGFDDSGNSNKFIKNTSKNNGNTGLNSAMLFQTAIRNICSNNVRGIRIPMDNNNIIENTVCNNSLEGILLLSGGGVGASGNSIDSNIVRNNGTNNNHAGILLQEDTIDNTIRFNKARNNVEFDIEAEPPADINNTFDGNQCENSSPPVGICDS</sequence>
<evidence type="ECO:0000313" key="3">
    <source>
        <dbReference type="Proteomes" id="UP001312865"/>
    </source>
</evidence>
<dbReference type="SUPFAM" id="SSF51126">
    <property type="entry name" value="Pectin lyase-like"/>
    <property type="match status" value="1"/>
</dbReference>
<dbReference type="Pfam" id="PF13229">
    <property type="entry name" value="Beta_helix"/>
    <property type="match status" value="1"/>
</dbReference>
<dbReference type="InterPro" id="IPR012334">
    <property type="entry name" value="Pectin_lyas_fold"/>
</dbReference>
<dbReference type="Gene3D" id="2.160.20.10">
    <property type="entry name" value="Single-stranded right-handed beta-helix, Pectin lyase-like"/>
    <property type="match status" value="1"/>
</dbReference>
<dbReference type="InterPro" id="IPR039448">
    <property type="entry name" value="Beta_helix"/>
</dbReference>
<protein>
    <submittedName>
        <fullName evidence="2">Right-handed parallel beta-helix repeat-containing protein</fullName>
    </submittedName>
</protein>
<name>A0ABU8HCT5_9BACI</name>
<feature type="domain" description="Right handed beta helix" evidence="1">
    <location>
        <begin position="65"/>
        <end position="179"/>
    </location>
</feature>
<dbReference type="RefSeq" id="WP_336586593.1">
    <property type="nucleotide sequence ID" value="NZ_JBBAXC010000006.1"/>
</dbReference>
<dbReference type="SMART" id="SM00710">
    <property type="entry name" value="PbH1"/>
    <property type="match status" value="4"/>
</dbReference>
<dbReference type="InterPro" id="IPR011050">
    <property type="entry name" value="Pectin_lyase_fold/virulence"/>
</dbReference>
<comment type="caution">
    <text evidence="2">The sequence shown here is derived from an EMBL/GenBank/DDBJ whole genome shotgun (WGS) entry which is preliminary data.</text>
</comment>
<reference evidence="2 3" key="1">
    <citation type="journal article" date="2018" name="J. Microbiol.">
        <title>Bacillus spongiae sp. nov., isolated from sponge of Jeju Island.</title>
        <authorList>
            <person name="Lee G.E."/>
            <person name="Im W.T."/>
            <person name="Park J.S."/>
        </authorList>
    </citation>
    <scope>NUCLEOTIDE SEQUENCE [LARGE SCALE GENOMIC DNA]</scope>
    <source>
        <strain evidence="2 3">135PIL107-10</strain>
    </source>
</reference>
<evidence type="ECO:0000259" key="1">
    <source>
        <dbReference type="Pfam" id="PF13229"/>
    </source>
</evidence>
<organism evidence="2 3">
    <name type="scientific">Bacillus spongiae</name>
    <dbReference type="NCBI Taxonomy" id="2683610"/>
    <lineage>
        <taxon>Bacteria</taxon>
        <taxon>Bacillati</taxon>
        <taxon>Bacillota</taxon>
        <taxon>Bacilli</taxon>
        <taxon>Bacillales</taxon>
        <taxon>Bacillaceae</taxon>
        <taxon>Bacillus</taxon>
    </lineage>
</organism>
<keyword evidence="3" id="KW-1185">Reference proteome</keyword>
<dbReference type="InterPro" id="IPR006626">
    <property type="entry name" value="PbH1"/>
</dbReference>
<evidence type="ECO:0000313" key="2">
    <source>
        <dbReference type="EMBL" id="MEI5907155.1"/>
    </source>
</evidence>
<proteinExistence type="predicted"/>
<dbReference type="Proteomes" id="UP001312865">
    <property type="component" value="Unassembled WGS sequence"/>
</dbReference>
<accession>A0ABU8HCT5</accession>